<evidence type="ECO:0000313" key="2">
    <source>
        <dbReference type="Proteomes" id="UP000308600"/>
    </source>
</evidence>
<reference evidence="1 2" key="1">
    <citation type="journal article" date="2019" name="Nat. Ecol. Evol.">
        <title>Megaphylogeny resolves global patterns of mushroom evolution.</title>
        <authorList>
            <person name="Varga T."/>
            <person name="Krizsan K."/>
            <person name="Foldi C."/>
            <person name="Dima B."/>
            <person name="Sanchez-Garcia M."/>
            <person name="Sanchez-Ramirez S."/>
            <person name="Szollosi G.J."/>
            <person name="Szarkandi J.G."/>
            <person name="Papp V."/>
            <person name="Albert L."/>
            <person name="Andreopoulos W."/>
            <person name="Angelini C."/>
            <person name="Antonin V."/>
            <person name="Barry K.W."/>
            <person name="Bougher N.L."/>
            <person name="Buchanan P."/>
            <person name="Buyck B."/>
            <person name="Bense V."/>
            <person name="Catcheside P."/>
            <person name="Chovatia M."/>
            <person name="Cooper J."/>
            <person name="Damon W."/>
            <person name="Desjardin D."/>
            <person name="Finy P."/>
            <person name="Geml J."/>
            <person name="Haridas S."/>
            <person name="Hughes K."/>
            <person name="Justo A."/>
            <person name="Karasinski D."/>
            <person name="Kautmanova I."/>
            <person name="Kiss B."/>
            <person name="Kocsube S."/>
            <person name="Kotiranta H."/>
            <person name="LaButti K.M."/>
            <person name="Lechner B.E."/>
            <person name="Liimatainen K."/>
            <person name="Lipzen A."/>
            <person name="Lukacs Z."/>
            <person name="Mihaltcheva S."/>
            <person name="Morgado L.N."/>
            <person name="Niskanen T."/>
            <person name="Noordeloos M.E."/>
            <person name="Ohm R.A."/>
            <person name="Ortiz-Santana B."/>
            <person name="Ovrebo C."/>
            <person name="Racz N."/>
            <person name="Riley R."/>
            <person name="Savchenko A."/>
            <person name="Shiryaev A."/>
            <person name="Soop K."/>
            <person name="Spirin V."/>
            <person name="Szebenyi C."/>
            <person name="Tomsovsky M."/>
            <person name="Tulloss R.E."/>
            <person name="Uehling J."/>
            <person name="Grigoriev I.V."/>
            <person name="Vagvolgyi C."/>
            <person name="Papp T."/>
            <person name="Martin F.M."/>
            <person name="Miettinen O."/>
            <person name="Hibbett D.S."/>
            <person name="Nagy L.G."/>
        </authorList>
    </citation>
    <scope>NUCLEOTIDE SEQUENCE [LARGE SCALE GENOMIC DNA]</scope>
    <source>
        <strain evidence="1 2">NL-1719</strain>
    </source>
</reference>
<organism evidence="1 2">
    <name type="scientific">Pluteus cervinus</name>
    <dbReference type="NCBI Taxonomy" id="181527"/>
    <lineage>
        <taxon>Eukaryota</taxon>
        <taxon>Fungi</taxon>
        <taxon>Dikarya</taxon>
        <taxon>Basidiomycota</taxon>
        <taxon>Agaricomycotina</taxon>
        <taxon>Agaricomycetes</taxon>
        <taxon>Agaricomycetidae</taxon>
        <taxon>Agaricales</taxon>
        <taxon>Pluteineae</taxon>
        <taxon>Pluteaceae</taxon>
        <taxon>Pluteus</taxon>
    </lineage>
</organism>
<evidence type="ECO:0000313" key="1">
    <source>
        <dbReference type="EMBL" id="TFK66381.1"/>
    </source>
</evidence>
<accession>A0ACD3AKW3</accession>
<sequence length="296" mass="32813">MVVKTEKACHLRPSRSLSLTPSHTDTPVNPTLPWTTEATVLLGINSNSEESAFVEADPAGSELTTPLSPNSCLSWTGIPPPAFRFGVTERERRVVDEMVKPPAVLVRMLWAAPSYKHTQGVDNSGKDIKRVNCQSTEDRGPLNTRHKLRYGTGVWSRMIASDNEGSRIDQILYLPPCRLRSLMLILPRRYREERWCHWTTPVDTMKRSGVERAKVGGAAKDGGDRLGISYPQEEGSPMDLGNGGWKKRNPRRNRDGDVDWSEGVPTNHGHGAGLTDSRKDSVDWHSKGTASRGNPP</sequence>
<dbReference type="Proteomes" id="UP000308600">
    <property type="component" value="Unassembled WGS sequence"/>
</dbReference>
<dbReference type="EMBL" id="ML208407">
    <property type="protein sequence ID" value="TFK66381.1"/>
    <property type="molecule type" value="Genomic_DNA"/>
</dbReference>
<protein>
    <submittedName>
        <fullName evidence="1">Uncharacterized protein</fullName>
    </submittedName>
</protein>
<proteinExistence type="predicted"/>
<name>A0ACD3AKW3_9AGAR</name>
<gene>
    <name evidence="1" type="ORF">BDN72DRAFT_859957</name>
</gene>
<keyword evidence="2" id="KW-1185">Reference proteome</keyword>